<feature type="domain" description="HTH cro/C1-type" evidence="1">
    <location>
        <begin position="26"/>
        <end position="50"/>
    </location>
</feature>
<name>A0A9D1HS56_9FIRM</name>
<dbReference type="EMBL" id="DVMJ01000094">
    <property type="protein sequence ID" value="HIU14524.1"/>
    <property type="molecule type" value="Genomic_DNA"/>
</dbReference>
<dbReference type="AlphaFoldDB" id="A0A9D1HS56"/>
<evidence type="ECO:0000313" key="2">
    <source>
        <dbReference type="EMBL" id="HIU14524.1"/>
    </source>
</evidence>
<dbReference type="PROSITE" id="PS50943">
    <property type="entry name" value="HTH_CROC1"/>
    <property type="match status" value="1"/>
</dbReference>
<organism evidence="2 3">
    <name type="scientific">Candidatus Fimiplasma intestinipullorum</name>
    <dbReference type="NCBI Taxonomy" id="2840825"/>
    <lineage>
        <taxon>Bacteria</taxon>
        <taxon>Bacillati</taxon>
        <taxon>Bacillota</taxon>
        <taxon>Clostridia</taxon>
        <taxon>Eubacteriales</taxon>
        <taxon>Candidatus Fimiplasma</taxon>
    </lineage>
</organism>
<dbReference type="Proteomes" id="UP000824175">
    <property type="component" value="Unassembled WGS sequence"/>
</dbReference>
<gene>
    <name evidence="2" type="ORF">IAD15_10745</name>
</gene>
<evidence type="ECO:0000259" key="1">
    <source>
        <dbReference type="PROSITE" id="PS50943"/>
    </source>
</evidence>
<accession>A0A9D1HS56</accession>
<reference evidence="2" key="2">
    <citation type="journal article" date="2021" name="PeerJ">
        <title>Extensive microbial diversity within the chicken gut microbiome revealed by metagenomics and culture.</title>
        <authorList>
            <person name="Gilroy R."/>
            <person name="Ravi A."/>
            <person name="Getino M."/>
            <person name="Pursley I."/>
            <person name="Horton D.L."/>
            <person name="Alikhan N.F."/>
            <person name="Baker D."/>
            <person name="Gharbi K."/>
            <person name="Hall N."/>
            <person name="Watson M."/>
            <person name="Adriaenssens E.M."/>
            <person name="Foster-Nyarko E."/>
            <person name="Jarju S."/>
            <person name="Secka A."/>
            <person name="Antonio M."/>
            <person name="Oren A."/>
            <person name="Chaudhuri R.R."/>
            <person name="La Ragione R."/>
            <person name="Hildebrand F."/>
            <person name="Pallen M.J."/>
        </authorList>
    </citation>
    <scope>NUCLEOTIDE SEQUENCE</scope>
    <source>
        <strain evidence="2">CHK195-11698</strain>
    </source>
</reference>
<comment type="caution">
    <text evidence="2">The sequence shown here is derived from an EMBL/GenBank/DDBJ whole genome shotgun (WGS) entry which is preliminary data.</text>
</comment>
<proteinExistence type="predicted"/>
<dbReference type="InterPro" id="IPR001387">
    <property type="entry name" value="Cro/C1-type_HTH"/>
</dbReference>
<evidence type="ECO:0000313" key="3">
    <source>
        <dbReference type="Proteomes" id="UP000824175"/>
    </source>
</evidence>
<sequence length="151" mass="16908">MVLCFYLSESLESRDILLNSDIGIQNDLSIPDLPILVQLADYFQVSLDEIVRPQKEQPVRYVDQVTKKPMEQMTLHIYVLSSDGDKVKINLPMGLVKVAIETGMKMPNMGGNESLKEIDFEQIYAMVESGLIGKIVEIESSDGDTVEIVVD</sequence>
<reference evidence="2" key="1">
    <citation type="submission" date="2020-10" db="EMBL/GenBank/DDBJ databases">
        <authorList>
            <person name="Gilroy R."/>
        </authorList>
    </citation>
    <scope>NUCLEOTIDE SEQUENCE</scope>
    <source>
        <strain evidence="2">CHK195-11698</strain>
    </source>
</reference>
<protein>
    <submittedName>
        <fullName evidence="2">XRE family transcriptional regulator</fullName>
    </submittedName>
</protein>